<keyword evidence="3" id="KW-1185">Reference proteome</keyword>
<evidence type="ECO:0000313" key="2">
    <source>
        <dbReference type="EMBL" id="KEA65630.1"/>
    </source>
</evidence>
<dbReference type="InterPro" id="IPR006860">
    <property type="entry name" value="FecR"/>
</dbReference>
<gene>
    <name evidence="2" type="ORF">ADIMK_0152</name>
</gene>
<dbReference type="PATRIC" id="fig|1232683.4.peg.149"/>
<dbReference type="Pfam" id="PF04773">
    <property type="entry name" value="FecR"/>
    <property type="match status" value="1"/>
</dbReference>
<dbReference type="STRING" id="1232683.ADIMK_0152"/>
<feature type="domain" description="FecR protein" evidence="1">
    <location>
        <begin position="39"/>
        <end position="123"/>
    </location>
</feature>
<protein>
    <recommendedName>
        <fullName evidence="1">FecR protein domain-containing protein</fullName>
    </recommendedName>
</protein>
<evidence type="ECO:0000259" key="1">
    <source>
        <dbReference type="Pfam" id="PF04773"/>
    </source>
</evidence>
<dbReference type="Gene3D" id="2.60.120.1440">
    <property type="match status" value="1"/>
</dbReference>
<proteinExistence type="predicted"/>
<dbReference type="EMBL" id="JMQN01000007">
    <property type="protein sequence ID" value="KEA65630.1"/>
    <property type="molecule type" value="Genomic_DNA"/>
</dbReference>
<dbReference type="Proteomes" id="UP000028252">
    <property type="component" value="Unassembled WGS sequence"/>
</dbReference>
<dbReference type="eggNOG" id="COG4254">
    <property type="taxonomic scope" value="Bacteria"/>
</dbReference>
<name>A0A081G4C5_9GAMM</name>
<comment type="caution">
    <text evidence="2">The sequence shown here is derived from an EMBL/GenBank/DDBJ whole genome shotgun (WGS) entry which is preliminary data.</text>
</comment>
<evidence type="ECO:0000313" key="3">
    <source>
        <dbReference type="Proteomes" id="UP000028252"/>
    </source>
</evidence>
<accession>A0A081G4C5</accession>
<dbReference type="AlphaFoldDB" id="A0A081G4C5"/>
<dbReference type="PANTHER" id="PTHR38731">
    <property type="entry name" value="LIPL45-RELATED LIPOPROTEIN-RELATED"/>
    <property type="match status" value="1"/>
</dbReference>
<organism evidence="2 3">
    <name type="scientific">Marinobacterium lacunae</name>
    <dbReference type="NCBI Taxonomy" id="1232683"/>
    <lineage>
        <taxon>Bacteria</taxon>
        <taxon>Pseudomonadati</taxon>
        <taxon>Pseudomonadota</taxon>
        <taxon>Gammaproteobacteria</taxon>
        <taxon>Oceanospirillales</taxon>
        <taxon>Oceanospirillaceae</taxon>
        <taxon>Marinobacterium</taxon>
    </lineage>
</organism>
<reference evidence="2 3" key="1">
    <citation type="submission" date="2014-04" db="EMBL/GenBank/DDBJ databases">
        <title>Marinobacterium kochiensis sp. nov., isolated from sediment sample collected from Kochi backwaters in Kerala, India.</title>
        <authorList>
            <person name="Singh A."/>
            <person name="Pinnaka A.K."/>
        </authorList>
    </citation>
    <scope>NUCLEOTIDE SEQUENCE [LARGE SCALE GENOMIC DNA]</scope>
    <source>
        <strain evidence="2 3">AK27</strain>
    </source>
</reference>
<sequence>MQATNEPVGQVVLILGTPWVARGEREQMLTPEDSLHEEDRLVIPEGSRLLLKLRDDTTIWLGENSELELSHYRVESDKPSITLKFLKGALRCITGLIGKQPSADFTVETSTALIGIRGTEFWAGYIFEGDLGVAMIGGKGVYVENSLGRVELTQASQGTTVVPGQAPSAPIIWQPEKIQRALEATHIPGG</sequence>